<dbReference type="RefSeq" id="WP_241447995.1">
    <property type="nucleotide sequence ID" value="NZ_JAKZHW010000002.1"/>
</dbReference>
<reference evidence="2 3" key="1">
    <citation type="submission" date="2022-03" db="EMBL/GenBank/DDBJ databases">
        <authorList>
            <person name="Jo J.-H."/>
            <person name="Im W.-T."/>
        </authorList>
    </citation>
    <scope>NUCLEOTIDE SEQUENCE [LARGE SCALE GENOMIC DNA]</scope>
    <source>
        <strain evidence="2 3">SM33</strain>
    </source>
</reference>
<sequence length="326" mass="36877">MNLVRFLVSFALLAGAPAAAQTSDQSAEALQPVHVSAGRIVDLGIVQSRYADPRRVVVWLPSGYKPDGPRYSVLYMHDGQNLFDKATAGYGMEWEIDEHLDPLIRQKEVRPTIVIGIWNTPKRLREYVPSKAFAHLPRQYMDRVRGLYSGDPLSDGYLKFIVDELRPMIAQRFHVKTDRANTAIMGSSMGGLISLYAIDEYPDVFGAAGMMSTHWPLFLPTNGRKAITDQEYEVVSAAFESYLRPSLPDPKRHRLYFDHGSETLDAIYARYQARVDAVVAARGYRLNKNWLTRNFPGQAHNELSWASRVDIPLKFLLPPEKLPVSR</sequence>
<evidence type="ECO:0000313" key="2">
    <source>
        <dbReference type="EMBL" id="MCH8617126.1"/>
    </source>
</evidence>
<dbReference type="SUPFAM" id="SSF53474">
    <property type="entry name" value="alpha/beta-Hydrolases"/>
    <property type="match status" value="1"/>
</dbReference>
<organism evidence="2 3">
    <name type="scientific">Sphingomonas telluris</name>
    <dbReference type="NCBI Taxonomy" id="2907998"/>
    <lineage>
        <taxon>Bacteria</taxon>
        <taxon>Pseudomonadati</taxon>
        <taxon>Pseudomonadota</taxon>
        <taxon>Alphaproteobacteria</taxon>
        <taxon>Sphingomonadales</taxon>
        <taxon>Sphingomonadaceae</taxon>
        <taxon>Sphingomonas</taxon>
    </lineage>
</organism>
<dbReference type="InterPro" id="IPR029058">
    <property type="entry name" value="AB_hydrolase_fold"/>
</dbReference>
<dbReference type="InterPro" id="IPR050583">
    <property type="entry name" value="Mycobacterial_A85_antigen"/>
</dbReference>
<feature type="signal peptide" evidence="1">
    <location>
        <begin position="1"/>
        <end position="20"/>
    </location>
</feature>
<keyword evidence="2" id="KW-0378">Hydrolase</keyword>
<dbReference type="Proteomes" id="UP001203058">
    <property type="component" value="Unassembled WGS sequence"/>
</dbReference>
<accession>A0ABS9VQ79</accession>
<protein>
    <submittedName>
        <fullName evidence="2">Alpha/beta hydrolase-fold protein</fullName>
    </submittedName>
</protein>
<proteinExistence type="predicted"/>
<dbReference type="GO" id="GO:0016787">
    <property type="term" value="F:hydrolase activity"/>
    <property type="evidence" value="ECO:0007669"/>
    <property type="project" value="UniProtKB-KW"/>
</dbReference>
<dbReference type="Pfam" id="PF00756">
    <property type="entry name" value="Esterase"/>
    <property type="match status" value="1"/>
</dbReference>
<evidence type="ECO:0000313" key="3">
    <source>
        <dbReference type="Proteomes" id="UP001203058"/>
    </source>
</evidence>
<comment type="caution">
    <text evidence="2">The sequence shown here is derived from an EMBL/GenBank/DDBJ whole genome shotgun (WGS) entry which is preliminary data.</text>
</comment>
<keyword evidence="1" id="KW-0732">Signal</keyword>
<dbReference type="InterPro" id="IPR000801">
    <property type="entry name" value="Esterase-like"/>
</dbReference>
<dbReference type="EMBL" id="JAKZHW010000002">
    <property type="protein sequence ID" value="MCH8617126.1"/>
    <property type="molecule type" value="Genomic_DNA"/>
</dbReference>
<dbReference type="Gene3D" id="3.40.50.1820">
    <property type="entry name" value="alpha/beta hydrolase"/>
    <property type="match status" value="1"/>
</dbReference>
<dbReference type="PANTHER" id="PTHR48098:SF6">
    <property type="entry name" value="FERRI-BACILLIBACTIN ESTERASE BESA"/>
    <property type="match status" value="1"/>
</dbReference>
<dbReference type="PANTHER" id="PTHR48098">
    <property type="entry name" value="ENTEROCHELIN ESTERASE-RELATED"/>
    <property type="match status" value="1"/>
</dbReference>
<name>A0ABS9VQ79_9SPHN</name>
<gene>
    <name evidence="2" type="ORF">LZ016_13585</name>
</gene>
<evidence type="ECO:0000256" key="1">
    <source>
        <dbReference type="SAM" id="SignalP"/>
    </source>
</evidence>
<feature type="chain" id="PRO_5045523308" evidence="1">
    <location>
        <begin position="21"/>
        <end position="326"/>
    </location>
</feature>
<keyword evidence="3" id="KW-1185">Reference proteome</keyword>